<feature type="non-terminal residue" evidence="1">
    <location>
        <position position="1"/>
    </location>
</feature>
<dbReference type="OrthoDB" id="10592630at2759"/>
<organism evidence="1 2">
    <name type="scientific">Euroglyphus maynei</name>
    <name type="common">Mayne's house dust mite</name>
    <dbReference type="NCBI Taxonomy" id="6958"/>
    <lineage>
        <taxon>Eukaryota</taxon>
        <taxon>Metazoa</taxon>
        <taxon>Ecdysozoa</taxon>
        <taxon>Arthropoda</taxon>
        <taxon>Chelicerata</taxon>
        <taxon>Arachnida</taxon>
        <taxon>Acari</taxon>
        <taxon>Acariformes</taxon>
        <taxon>Sarcoptiformes</taxon>
        <taxon>Astigmata</taxon>
        <taxon>Psoroptidia</taxon>
        <taxon>Analgoidea</taxon>
        <taxon>Pyroglyphidae</taxon>
        <taxon>Pyroglyphinae</taxon>
        <taxon>Euroglyphus</taxon>
    </lineage>
</organism>
<keyword evidence="2" id="KW-1185">Reference proteome</keyword>
<dbReference type="EMBL" id="MUJZ01055278">
    <property type="protein sequence ID" value="OTF72648.1"/>
    <property type="molecule type" value="Genomic_DNA"/>
</dbReference>
<protein>
    <submittedName>
        <fullName evidence="1">Uncharacterized protein</fullName>
    </submittedName>
</protein>
<dbReference type="Proteomes" id="UP000194236">
    <property type="component" value="Unassembled WGS sequence"/>
</dbReference>
<accession>A0A1Y3AXV8</accession>
<sequence length="108" mass="13147">SHLSIVTNNDNQQQRQQHHQLQFHYDYSYRRNQSINRSNGDYIIDLLNDRSFTFFIQPMICRTLHPTTPPSPRLVTFKMSNIRTDQLYRPLKRYHQRLETILEQQIET</sequence>
<reference evidence="1 2" key="1">
    <citation type="submission" date="2017-03" db="EMBL/GenBank/DDBJ databases">
        <title>Genome Survey of Euroglyphus maynei.</title>
        <authorList>
            <person name="Arlian L.G."/>
            <person name="Morgan M.S."/>
            <person name="Rider S.D."/>
        </authorList>
    </citation>
    <scope>NUCLEOTIDE SEQUENCE [LARGE SCALE GENOMIC DNA]</scope>
    <source>
        <strain evidence="1">Arlian Lab</strain>
        <tissue evidence="1">Whole body</tissue>
    </source>
</reference>
<comment type="caution">
    <text evidence="1">The sequence shown here is derived from an EMBL/GenBank/DDBJ whole genome shotgun (WGS) entry which is preliminary data.</text>
</comment>
<dbReference type="AlphaFoldDB" id="A0A1Y3AXV8"/>
<name>A0A1Y3AXV8_EURMA</name>
<evidence type="ECO:0000313" key="2">
    <source>
        <dbReference type="Proteomes" id="UP000194236"/>
    </source>
</evidence>
<evidence type="ECO:0000313" key="1">
    <source>
        <dbReference type="EMBL" id="OTF72648.1"/>
    </source>
</evidence>
<gene>
    <name evidence="1" type="ORF">BLA29_008320</name>
</gene>
<proteinExistence type="predicted"/>